<dbReference type="EMBL" id="JARKHS020027921">
    <property type="protein sequence ID" value="KAK8764936.1"/>
    <property type="molecule type" value="Genomic_DNA"/>
</dbReference>
<dbReference type="InterPro" id="IPR051549">
    <property type="entry name" value="PEP_Utilizing_Enz"/>
</dbReference>
<reference evidence="3 4" key="1">
    <citation type="journal article" date="2023" name="Arcadia Sci">
        <title>De novo assembly of a long-read Amblyomma americanum tick genome.</title>
        <authorList>
            <person name="Chou S."/>
            <person name="Poskanzer K.E."/>
            <person name="Rollins M."/>
            <person name="Thuy-Boun P.S."/>
        </authorList>
    </citation>
    <scope>NUCLEOTIDE SEQUENCE [LARGE SCALE GENOMIC DNA]</scope>
    <source>
        <strain evidence="3">F_SG_1</strain>
        <tissue evidence="3">Salivary glands</tissue>
    </source>
</reference>
<keyword evidence="1" id="KW-0812">Transmembrane</keyword>
<dbReference type="AlphaFoldDB" id="A0AAQ4DR46"/>
<dbReference type="Proteomes" id="UP001321473">
    <property type="component" value="Unassembled WGS sequence"/>
</dbReference>
<feature type="transmembrane region" description="Helical" evidence="1">
    <location>
        <begin position="229"/>
        <end position="253"/>
    </location>
</feature>
<evidence type="ECO:0000313" key="4">
    <source>
        <dbReference type="Proteomes" id="UP001321473"/>
    </source>
</evidence>
<protein>
    <recommendedName>
        <fullName evidence="2">PEP-utilising enzyme mobile domain-containing protein</fullName>
    </recommendedName>
</protein>
<keyword evidence="4" id="KW-1185">Reference proteome</keyword>
<dbReference type="InterPro" id="IPR036637">
    <property type="entry name" value="Phosphohistidine_dom_sf"/>
</dbReference>
<gene>
    <name evidence="3" type="ORF">V5799_032455</name>
</gene>
<organism evidence="3 4">
    <name type="scientific">Amblyomma americanum</name>
    <name type="common">Lone star tick</name>
    <dbReference type="NCBI Taxonomy" id="6943"/>
    <lineage>
        <taxon>Eukaryota</taxon>
        <taxon>Metazoa</taxon>
        <taxon>Ecdysozoa</taxon>
        <taxon>Arthropoda</taxon>
        <taxon>Chelicerata</taxon>
        <taxon>Arachnida</taxon>
        <taxon>Acari</taxon>
        <taxon>Parasitiformes</taxon>
        <taxon>Ixodida</taxon>
        <taxon>Ixodoidea</taxon>
        <taxon>Ixodidae</taxon>
        <taxon>Amblyomminae</taxon>
        <taxon>Amblyomma</taxon>
    </lineage>
</organism>
<dbReference type="GO" id="GO:0016772">
    <property type="term" value="F:transferase activity, transferring phosphorus-containing groups"/>
    <property type="evidence" value="ECO:0007669"/>
    <property type="project" value="InterPro"/>
</dbReference>
<comment type="caution">
    <text evidence="3">The sequence shown here is derived from an EMBL/GenBank/DDBJ whole genome shotgun (WGS) entry which is preliminary data.</text>
</comment>
<sequence length="274" mass="30599">MLQRLILKLVIPKARIAVAARETSKSAVVRVIHQLRLMFHQLSLRMVHEGRLPDSELLFFLTFEEIGHLLRTRSPELVLKAQRRKGIHAKLDMDRYPSVFVGVPHPIERTRKLVEGDFEIKGNPMSQGVAEGRARVAPTFEEAHLIQKGEILITTATDTGWTPYFPLLAGVVTEIGGPLSHGAVVAREYGLPCVVGIEGITSMLATGTYPLFCMRHFMLFLSRKQTKNLIILFNAARLLLVAKAGVVFIYIVVHCDATKKEASTELPTINALRF</sequence>
<evidence type="ECO:0000256" key="1">
    <source>
        <dbReference type="SAM" id="Phobius"/>
    </source>
</evidence>
<dbReference type="InterPro" id="IPR008279">
    <property type="entry name" value="PEP-util_enz_mobile_dom"/>
</dbReference>
<dbReference type="PANTHER" id="PTHR43615">
    <property type="entry name" value="PHOSPHOENOLPYRUVATE SYNTHASE-RELATED"/>
    <property type="match status" value="1"/>
</dbReference>
<dbReference type="Pfam" id="PF00391">
    <property type="entry name" value="PEP-utilizers"/>
    <property type="match status" value="1"/>
</dbReference>
<dbReference type="Gene3D" id="3.50.30.10">
    <property type="entry name" value="Phosphohistidine domain"/>
    <property type="match status" value="1"/>
</dbReference>
<keyword evidence="1" id="KW-1133">Transmembrane helix</keyword>
<dbReference type="SUPFAM" id="SSF52009">
    <property type="entry name" value="Phosphohistidine domain"/>
    <property type="match status" value="1"/>
</dbReference>
<dbReference type="PANTHER" id="PTHR43615:SF1">
    <property type="entry name" value="PPDK_N DOMAIN-CONTAINING PROTEIN"/>
    <property type="match status" value="1"/>
</dbReference>
<proteinExistence type="predicted"/>
<feature type="domain" description="PEP-utilising enzyme mobile" evidence="2">
    <location>
        <begin position="146"/>
        <end position="207"/>
    </location>
</feature>
<keyword evidence="1" id="KW-0472">Membrane</keyword>
<name>A0AAQ4DR46_AMBAM</name>
<evidence type="ECO:0000313" key="3">
    <source>
        <dbReference type="EMBL" id="KAK8764936.1"/>
    </source>
</evidence>
<evidence type="ECO:0000259" key="2">
    <source>
        <dbReference type="Pfam" id="PF00391"/>
    </source>
</evidence>
<accession>A0AAQ4DR46</accession>